<keyword evidence="5" id="KW-1185">Reference proteome</keyword>
<dbReference type="Gene3D" id="1.10.3210.10">
    <property type="entry name" value="Hypothetical protein af1432"/>
    <property type="match status" value="1"/>
</dbReference>
<dbReference type="AlphaFoldDB" id="A0AAE3EG52"/>
<dbReference type="EMBL" id="JAINWA010000001">
    <property type="protein sequence ID" value="MCD1654039.1"/>
    <property type="molecule type" value="Genomic_DNA"/>
</dbReference>
<dbReference type="RefSeq" id="WP_230753836.1">
    <property type="nucleotide sequence ID" value="NZ_JAINWA010000001.1"/>
</dbReference>
<evidence type="ECO:0000313" key="4">
    <source>
        <dbReference type="EMBL" id="MCD1654039.1"/>
    </source>
</evidence>
<dbReference type="InterPro" id="IPR006674">
    <property type="entry name" value="HD_domain"/>
</dbReference>
<dbReference type="SUPFAM" id="SSF109604">
    <property type="entry name" value="HD-domain/PDEase-like"/>
    <property type="match status" value="1"/>
</dbReference>
<dbReference type="Proteomes" id="UP001198163">
    <property type="component" value="Unassembled WGS sequence"/>
</dbReference>
<name>A0AAE3EG52_9SPIR</name>
<dbReference type="GO" id="GO:0005737">
    <property type="term" value="C:cytoplasm"/>
    <property type="evidence" value="ECO:0007669"/>
    <property type="project" value="TreeGrafter"/>
</dbReference>
<dbReference type="PANTHER" id="PTHR11845">
    <property type="entry name" value="5'-DEOXYNUCLEOTIDASE HDDC2"/>
    <property type="match status" value="1"/>
</dbReference>
<dbReference type="GO" id="GO:0002953">
    <property type="term" value="F:5'-deoxynucleotidase activity"/>
    <property type="evidence" value="ECO:0007669"/>
    <property type="project" value="InterPro"/>
</dbReference>
<dbReference type="InterPro" id="IPR039356">
    <property type="entry name" value="YfbR/HDDC2"/>
</dbReference>
<evidence type="ECO:0000256" key="1">
    <source>
        <dbReference type="ARBA" id="ARBA00022723"/>
    </source>
</evidence>
<evidence type="ECO:0000259" key="3">
    <source>
        <dbReference type="Pfam" id="PF13023"/>
    </source>
</evidence>
<feature type="domain" description="HD" evidence="3">
    <location>
        <begin position="22"/>
        <end position="183"/>
    </location>
</feature>
<evidence type="ECO:0000256" key="2">
    <source>
        <dbReference type="ARBA" id="ARBA00022801"/>
    </source>
</evidence>
<dbReference type="PANTHER" id="PTHR11845:SF13">
    <property type="entry name" value="5'-DEOXYNUCLEOTIDASE HDDC2"/>
    <property type="match status" value="1"/>
</dbReference>
<sequence>MEKIEYQGNPGLMKKIEFIMEADKIKSILRKSRLFDDSRCENDAEHSWTIALMAYLFREYANAEVDIERVMFMLLIHDIVEVDAGDTFLYAAARADAHEKERKSAERVFGILDSSQRDFCLAVWEEFEARETPEAQFASVFDRFEPLLQNYATKGHTWKQFGITADRVLEMNRHIAAGSAEIWAFLEWLINDSVRRGYLAPAAAQQ</sequence>
<evidence type="ECO:0000313" key="5">
    <source>
        <dbReference type="Proteomes" id="UP001198163"/>
    </source>
</evidence>
<accession>A0AAE3EG52</accession>
<keyword evidence="2" id="KW-0378">Hydrolase</keyword>
<organism evidence="4 5">
    <name type="scientific">Teretinema zuelzerae</name>
    <dbReference type="NCBI Taxonomy" id="156"/>
    <lineage>
        <taxon>Bacteria</taxon>
        <taxon>Pseudomonadati</taxon>
        <taxon>Spirochaetota</taxon>
        <taxon>Spirochaetia</taxon>
        <taxon>Spirochaetales</taxon>
        <taxon>Treponemataceae</taxon>
        <taxon>Teretinema</taxon>
    </lineage>
</organism>
<reference evidence="4" key="1">
    <citation type="submission" date="2021-08" db="EMBL/GenBank/DDBJ databases">
        <title>Comparative analyses of Brucepasteria parasyntrophica and Teretinema zuelzerae.</title>
        <authorList>
            <person name="Song Y."/>
            <person name="Brune A."/>
        </authorList>
    </citation>
    <scope>NUCLEOTIDE SEQUENCE</scope>
    <source>
        <strain evidence="4">DSM 1903</strain>
    </source>
</reference>
<gene>
    <name evidence="4" type="ORF">K7J14_04915</name>
</gene>
<comment type="caution">
    <text evidence="4">The sequence shown here is derived from an EMBL/GenBank/DDBJ whole genome shotgun (WGS) entry which is preliminary data.</text>
</comment>
<proteinExistence type="predicted"/>
<keyword evidence="1" id="KW-0479">Metal-binding</keyword>
<dbReference type="GO" id="GO:0046872">
    <property type="term" value="F:metal ion binding"/>
    <property type="evidence" value="ECO:0007669"/>
    <property type="project" value="UniProtKB-KW"/>
</dbReference>
<dbReference type="Pfam" id="PF13023">
    <property type="entry name" value="HD_3"/>
    <property type="match status" value="1"/>
</dbReference>
<protein>
    <submittedName>
        <fullName evidence="4">HD domain-containing protein</fullName>
    </submittedName>
</protein>